<dbReference type="RefSeq" id="WP_040429720.1">
    <property type="nucleotide sequence ID" value="NZ_CP015840.1"/>
</dbReference>
<sequence>MMSSKRVSQLAMLSILLIFTHTVSHANLTVPAKVCSIASSQPLCSLDSEVKSVGSQKEEVSLVKSKKQKVLQAQVKSKKQKVLQAQAHAAENKSCKGSSKKGKLRLKRVKQKSCVKEAQKTPNSSFLQTIFVKQREVQPQHKVSQEEPSQVDKCVDAALTHFDISKISKEEKERLFQELAREQRISKRKSSRSALETRLKDSKIPRGGSVTSTLRYDVEKAAALKVKRNASVNSHLREQKTAHSRRASAAALKAAKLETTHLAGEPGKQEKTGSRERSEKQDITENYFQEASSAGNTNVNSYIKAKQYRCDSRETDWPCDSCVSKRRANSSISICTMAVTVLAIIIGAIIICNASADSTTQSGGTTTP</sequence>
<feature type="region of interest" description="Disordered" evidence="1">
    <location>
        <begin position="258"/>
        <end position="281"/>
    </location>
</feature>
<reference evidence="4 5" key="1">
    <citation type="journal article" date="2014" name="Syst. Appl. Microbiol.">
        <title>Evidence for the existence of two new members of the family Chlamydiaceae and proposal of Chlamydia avium sp. nov. and Chlamydia gallinacea sp. nov.</title>
        <authorList>
            <person name="Sachse K."/>
            <person name="Laroucau K."/>
            <person name="Riege K."/>
            <person name="Wehner S."/>
            <person name="Dilcher M."/>
            <person name="Creasy H.H."/>
            <person name="Weidmann M."/>
            <person name="Myers G."/>
            <person name="Vorimore F."/>
            <person name="Vicari N."/>
            <person name="Magnino S."/>
            <person name="Liebler-Tenorio E."/>
            <person name="Ruettger A."/>
            <person name="Bavoil P.M."/>
            <person name="Hufert F.T."/>
            <person name="Rossello-Mora R."/>
            <person name="Marz M."/>
        </authorList>
    </citation>
    <scope>NUCLEOTIDE SEQUENCE [LARGE SCALE GENOMIC DNA]</scope>
    <source>
        <strain evidence="4 5">08-1274/3</strain>
    </source>
</reference>
<feature type="signal peptide" evidence="3">
    <location>
        <begin position="1"/>
        <end position="26"/>
    </location>
</feature>
<keyword evidence="3" id="KW-0732">Signal</keyword>
<organism evidence="4 5">
    <name type="scientific">Chlamydia gallinacea 08-1274/3</name>
    <dbReference type="NCBI Taxonomy" id="1143323"/>
    <lineage>
        <taxon>Bacteria</taxon>
        <taxon>Pseudomonadati</taxon>
        <taxon>Chlamydiota</taxon>
        <taxon>Chlamydiia</taxon>
        <taxon>Chlamydiales</taxon>
        <taxon>Chlamydiaceae</taxon>
        <taxon>Chlamydia/Chlamydophila group</taxon>
        <taxon>Chlamydia</taxon>
    </lineage>
</organism>
<evidence type="ECO:0000256" key="2">
    <source>
        <dbReference type="SAM" id="Phobius"/>
    </source>
</evidence>
<evidence type="ECO:0000313" key="5">
    <source>
        <dbReference type="Proteomes" id="UP000019147"/>
    </source>
</evidence>
<keyword evidence="2" id="KW-0812">Transmembrane</keyword>
<feature type="transmembrane region" description="Helical" evidence="2">
    <location>
        <begin position="331"/>
        <end position="352"/>
    </location>
</feature>
<dbReference type="STRING" id="1143323.M787_003540"/>
<keyword evidence="2" id="KW-0472">Membrane</keyword>
<accession>A0A173DZL9</accession>
<proteinExistence type="predicted"/>
<dbReference type="OrthoDB" id="17748at2"/>
<gene>
    <name evidence="4" type="ORF">M787_003540</name>
</gene>
<evidence type="ECO:0000256" key="1">
    <source>
        <dbReference type="SAM" id="MobiDB-lite"/>
    </source>
</evidence>
<dbReference type="KEGG" id="cgz:M787_003540"/>
<dbReference type="GeneID" id="81478378"/>
<evidence type="ECO:0000313" key="4">
    <source>
        <dbReference type="EMBL" id="ANG66382.1"/>
    </source>
</evidence>
<feature type="chain" id="PRO_5008006253" evidence="3">
    <location>
        <begin position="27"/>
        <end position="368"/>
    </location>
</feature>
<name>A0A173DZL9_9CHLA</name>
<feature type="compositionally biased region" description="Basic and acidic residues" evidence="1">
    <location>
        <begin position="267"/>
        <end position="281"/>
    </location>
</feature>
<dbReference type="Proteomes" id="UP000019147">
    <property type="component" value="Chromosome"/>
</dbReference>
<protein>
    <submittedName>
        <fullName evidence="4">Uncharacterized protein</fullName>
    </submittedName>
</protein>
<evidence type="ECO:0000256" key="3">
    <source>
        <dbReference type="SAM" id="SignalP"/>
    </source>
</evidence>
<dbReference type="EMBL" id="CP015840">
    <property type="protein sequence ID" value="ANG66382.1"/>
    <property type="molecule type" value="Genomic_DNA"/>
</dbReference>
<keyword evidence="2" id="KW-1133">Transmembrane helix</keyword>
<dbReference type="AlphaFoldDB" id="A0A173DZL9"/>